<keyword evidence="2" id="KW-0812">Transmembrane</keyword>
<evidence type="ECO:0008006" key="5">
    <source>
        <dbReference type="Google" id="ProtNLM"/>
    </source>
</evidence>
<evidence type="ECO:0000256" key="1">
    <source>
        <dbReference type="SAM" id="Coils"/>
    </source>
</evidence>
<comment type="caution">
    <text evidence="3">The sequence shown here is derived from an EMBL/GenBank/DDBJ whole genome shotgun (WGS) entry which is preliminary data.</text>
</comment>
<protein>
    <recommendedName>
        <fullName evidence="5">Fimbrial assembly protein</fullName>
    </recommendedName>
</protein>
<keyword evidence="2" id="KW-0472">Membrane</keyword>
<gene>
    <name evidence="3" type="ORF">COW28_07645</name>
</gene>
<dbReference type="EMBL" id="PFFY01000357">
    <property type="protein sequence ID" value="PIW31123.1"/>
    <property type="molecule type" value="Genomic_DNA"/>
</dbReference>
<dbReference type="Proteomes" id="UP000230025">
    <property type="component" value="Unassembled WGS sequence"/>
</dbReference>
<keyword evidence="1" id="KW-0175">Coiled coil</keyword>
<accession>A0A2M7GUW4</accession>
<reference evidence="4" key="1">
    <citation type="submission" date="2017-09" db="EMBL/GenBank/DDBJ databases">
        <title>Depth-based differentiation of microbial function through sediment-hosted aquifers and enrichment of novel symbionts in the deep terrestrial subsurface.</title>
        <authorList>
            <person name="Probst A.J."/>
            <person name="Ladd B."/>
            <person name="Jarett J.K."/>
            <person name="Geller-Mcgrath D.E."/>
            <person name="Sieber C.M.K."/>
            <person name="Emerson J.B."/>
            <person name="Anantharaman K."/>
            <person name="Thomas B.C."/>
            <person name="Malmstrom R."/>
            <person name="Stieglmeier M."/>
            <person name="Klingl A."/>
            <person name="Woyke T."/>
            <person name="Ryan C.M."/>
            <person name="Banfield J.F."/>
        </authorList>
    </citation>
    <scope>NUCLEOTIDE SEQUENCE [LARGE SCALE GENOMIC DNA]</scope>
</reference>
<evidence type="ECO:0000313" key="3">
    <source>
        <dbReference type="EMBL" id="PIW31123.1"/>
    </source>
</evidence>
<feature type="transmembrane region" description="Helical" evidence="2">
    <location>
        <begin position="27"/>
        <end position="46"/>
    </location>
</feature>
<proteinExistence type="predicted"/>
<name>A0A2M7GUW4_9BACT</name>
<dbReference type="AlphaFoldDB" id="A0A2M7GUW4"/>
<sequence length="187" mass="21901">MTETFVNINLLPSEFIQAEETRENKPYLYLSSLMVVLLVITPFLFLKQENILKQYVLEEANFSLKEYEKYKPKIKEVEEKINELKEKKKAFRIVMGKRSIWLARLLDIGKTLPSRSIYLTNFSPATGNLEIKGEISLTHMKTAFDDLRNFALRLNKLDYLEEAVVTQCDRDKTKEKLVFAVTLKIKE</sequence>
<evidence type="ECO:0000313" key="4">
    <source>
        <dbReference type="Proteomes" id="UP000230025"/>
    </source>
</evidence>
<keyword evidence="2" id="KW-1133">Transmembrane helix</keyword>
<evidence type="ECO:0000256" key="2">
    <source>
        <dbReference type="SAM" id="Phobius"/>
    </source>
</evidence>
<organism evidence="3 4">
    <name type="scientific">bacterium (Candidatus Ratteibacteria) CG15_BIG_FIL_POST_REV_8_21_14_020_41_12</name>
    <dbReference type="NCBI Taxonomy" id="2014291"/>
    <lineage>
        <taxon>Bacteria</taxon>
        <taxon>Candidatus Ratteibacteria</taxon>
    </lineage>
</organism>
<feature type="coiled-coil region" evidence="1">
    <location>
        <begin position="67"/>
        <end position="94"/>
    </location>
</feature>